<protein>
    <submittedName>
        <fullName evidence="2">Uncharacterized protein</fullName>
    </submittedName>
</protein>
<dbReference type="EMBL" id="JAHUTI010079129">
    <property type="protein sequence ID" value="MED6257385.1"/>
    <property type="molecule type" value="Genomic_DNA"/>
</dbReference>
<feature type="region of interest" description="Disordered" evidence="1">
    <location>
        <begin position="99"/>
        <end position="150"/>
    </location>
</feature>
<name>A0ABU7C6A1_9TELE</name>
<proteinExistence type="predicted"/>
<dbReference type="Proteomes" id="UP001345963">
    <property type="component" value="Unassembled WGS sequence"/>
</dbReference>
<gene>
    <name evidence="2" type="ORF">ATANTOWER_021145</name>
</gene>
<accession>A0ABU7C6A1</accession>
<evidence type="ECO:0000256" key="1">
    <source>
        <dbReference type="SAM" id="MobiDB-lite"/>
    </source>
</evidence>
<evidence type="ECO:0000313" key="3">
    <source>
        <dbReference type="Proteomes" id="UP001345963"/>
    </source>
</evidence>
<organism evidence="2 3">
    <name type="scientific">Ataeniobius toweri</name>
    <dbReference type="NCBI Taxonomy" id="208326"/>
    <lineage>
        <taxon>Eukaryota</taxon>
        <taxon>Metazoa</taxon>
        <taxon>Chordata</taxon>
        <taxon>Craniata</taxon>
        <taxon>Vertebrata</taxon>
        <taxon>Euteleostomi</taxon>
        <taxon>Actinopterygii</taxon>
        <taxon>Neopterygii</taxon>
        <taxon>Teleostei</taxon>
        <taxon>Neoteleostei</taxon>
        <taxon>Acanthomorphata</taxon>
        <taxon>Ovalentaria</taxon>
        <taxon>Atherinomorphae</taxon>
        <taxon>Cyprinodontiformes</taxon>
        <taxon>Goodeidae</taxon>
        <taxon>Ataeniobius</taxon>
    </lineage>
</organism>
<comment type="caution">
    <text evidence="2">The sequence shown here is derived from an EMBL/GenBank/DDBJ whole genome shotgun (WGS) entry which is preliminary data.</text>
</comment>
<evidence type="ECO:0000313" key="2">
    <source>
        <dbReference type="EMBL" id="MED6257385.1"/>
    </source>
</evidence>
<sequence length="158" mass="17157">MGTEFGTFLGTDRIPSILQSTDSRKIKRYHVSVPKRIIVTLREWKSGRFSMPDMNTTLPTLSYVCSLQANSSSSGQKNIPLKPRKQARISAVLKSAKFSFDGTTSSPVSSSRANSPTPGTYGEGRSTQNSPSVSCPAPDTQLKSSHHPIKGLDLAWLS</sequence>
<feature type="compositionally biased region" description="Low complexity" evidence="1">
    <location>
        <begin position="99"/>
        <end position="115"/>
    </location>
</feature>
<reference evidence="2 3" key="1">
    <citation type="submission" date="2021-07" db="EMBL/GenBank/DDBJ databases">
        <authorList>
            <person name="Palmer J.M."/>
        </authorList>
    </citation>
    <scope>NUCLEOTIDE SEQUENCE [LARGE SCALE GENOMIC DNA]</scope>
    <source>
        <strain evidence="2 3">AT_MEX2019</strain>
        <tissue evidence="2">Muscle</tissue>
    </source>
</reference>
<keyword evidence="3" id="KW-1185">Reference proteome</keyword>